<reference evidence="1 2" key="1">
    <citation type="submission" date="2018-09" db="EMBL/GenBank/DDBJ databases">
        <authorList>
            <person name="Rimple P.A."/>
            <person name="Stoner T.H."/>
            <person name="Garlena R.A."/>
            <person name="Russell D.A."/>
            <person name="Pope W.H."/>
            <person name="Jacobs-Sera D."/>
            <person name="Hatfull G.F."/>
        </authorList>
    </citation>
    <scope>NUCLEOTIDE SEQUENCE [LARGE SCALE GENOMIC DNA]</scope>
</reference>
<dbReference type="EMBL" id="MH834625">
    <property type="protein sequence ID" value="AYN58885.1"/>
    <property type="molecule type" value="Genomic_DNA"/>
</dbReference>
<evidence type="ECO:0000313" key="2">
    <source>
        <dbReference type="Proteomes" id="UP000269345"/>
    </source>
</evidence>
<proteinExistence type="predicted"/>
<dbReference type="GeneID" id="77931648"/>
<name>A0A3G2KIQ5_9CAUD</name>
<dbReference type="KEGG" id="vg:77931648"/>
<gene>
    <name evidence="1" type="primary">59</name>
    <name evidence="1" type="ORF">PBI_RICHIE_59</name>
</gene>
<accession>A0A3G2KIQ5</accession>
<dbReference type="Proteomes" id="UP000269345">
    <property type="component" value="Segment"/>
</dbReference>
<dbReference type="RefSeq" id="YP_010655780.1">
    <property type="nucleotide sequence ID" value="NC_070831.1"/>
</dbReference>
<sequence length="50" mass="5342">MIQLQSIGILLCVLLAAAAVAYLPIALRLDARDAHLLHGPNDGCLECEDK</sequence>
<organism evidence="1 2">
    <name type="scientific">Arthrobacter phage Richie</name>
    <dbReference type="NCBI Taxonomy" id="2419967"/>
    <lineage>
        <taxon>Viruses</taxon>
        <taxon>Duplodnaviria</taxon>
        <taxon>Heunggongvirae</taxon>
        <taxon>Uroviricota</taxon>
        <taxon>Caudoviricetes</taxon>
        <taxon>Richievirus</taxon>
        <taxon>Richievirus richie</taxon>
    </lineage>
</organism>
<keyword evidence="2" id="KW-1185">Reference proteome</keyword>
<evidence type="ECO:0000313" key="1">
    <source>
        <dbReference type="EMBL" id="AYN58885.1"/>
    </source>
</evidence>
<protein>
    <submittedName>
        <fullName evidence="1">Uncharacterized protein</fullName>
    </submittedName>
</protein>